<dbReference type="SUPFAM" id="SSF63829">
    <property type="entry name" value="Calcium-dependent phosphotriesterase"/>
    <property type="match status" value="1"/>
</dbReference>
<name>A0A853FDA9_9BURK</name>
<keyword evidence="3" id="KW-0479">Metal-binding</keyword>
<dbReference type="PRINTS" id="PR01790">
    <property type="entry name" value="SMP30FAMILY"/>
</dbReference>
<feature type="binding site" evidence="3">
    <location>
        <position position="181"/>
    </location>
    <ligand>
        <name>a divalent metal cation</name>
        <dbReference type="ChEBI" id="CHEBI:60240"/>
    </ligand>
</feature>
<dbReference type="InterPro" id="IPR011042">
    <property type="entry name" value="6-blade_b-propeller_TolB-like"/>
</dbReference>
<dbReference type="Gene3D" id="2.120.10.30">
    <property type="entry name" value="TolB, C-terminal domain"/>
    <property type="match status" value="1"/>
</dbReference>
<feature type="binding site" evidence="3">
    <location>
        <position position="85"/>
    </location>
    <ligand>
        <name>substrate</name>
    </ligand>
</feature>
<dbReference type="Proteomes" id="UP000580517">
    <property type="component" value="Unassembled WGS sequence"/>
</dbReference>
<dbReference type="AlphaFoldDB" id="A0A853FDA9"/>
<proteinExistence type="inferred from homology"/>
<evidence type="ECO:0000256" key="3">
    <source>
        <dbReference type="PIRSR" id="PIRSR605511-2"/>
    </source>
</evidence>
<dbReference type="InterPro" id="IPR005511">
    <property type="entry name" value="SMP-30"/>
</dbReference>
<comment type="similarity">
    <text evidence="1">Belongs to the SMP-30/CGR1 family.</text>
</comment>
<evidence type="ECO:0000256" key="2">
    <source>
        <dbReference type="PIRSR" id="PIRSR605511-1"/>
    </source>
</evidence>
<evidence type="ECO:0000259" key="4">
    <source>
        <dbReference type="Pfam" id="PF08450"/>
    </source>
</evidence>
<keyword evidence="6" id="KW-1185">Reference proteome</keyword>
<reference evidence="5 6" key="1">
    <citation type="submission" date="2020-07" db="EMBL/GenBank/DDBJ databases">
        <title>Taxonomic revisions and descriptions of new bacterial species based on genomic comparisons in the high-G+C-content subgroup of the family Alcaligenaceae.</title>
        <authorList>
            <person name="Szabo A."/>
            <person name="Felfoldi T."/>
        </authorList>
    </citation>
    <scope>NUCLEOTIDE SEQUENCE [LARGE SCALE GENOMIC DNA]</scope>
    <source>
        <strain evidence="5 6">DSM 25264</strain>
    </source>
</reference>
<dbReference type="GO" id="GO:0019853">
    <property type="term" value="P:L-ascorbic acid biosynthetic process"/>
    <property type="evidence" value="ECO:0007669"/>
    <property type="project" value="TreeGrafter"/>
</dbReference>
<dbReference type="InterPro" id="IPR013658">
    <property type="entry name" value="SGL"/>
</dbReference>
<feature type="binding site" evidence="3">
    <location>
        <position position="83"/>
    </location>
    <ligand>
        <name>substrate</name>
    </ligand>
</feature>
<dbReference type="GO" id="GO:0005509">
    <property type="term" value="F:calcium ion binding"/>
    <property type="evidence" value="ECO:0007669"/>
    <property type="project" value="TreeGrafter"/>
</dbReference>
<dbReference type="GO" id="GO:0004341">
    <property type="term" value="F:gluconolactonase activity"/>
    <property type="evidence" value="ECO:0007669"/>
    <property type="project" value="TreeGrafter"/>
</dbReference>
<comment type="cofactor">
    <cofactor evidence="3">
        <name>Zn(2+)</name>
        <dbReference type="ChEBI" id="CHEBI:29105"/>
    </cofactor>
    <text evidence="3">Binds 1 divalent metal cation per subunit.</text>
</comment>
<dbReference type="Pfam" id="PF08450">
    <property type="entry name" value="SGL"/>
    <property type="match status" value="1"/>
</dbReference>
<evidence type="ECO:0000313" key="6">
    <source>
        <dbReference type="Proteomes" id="UP000580517"/>
    </source>
</evidence>
<feature type="binding site" evidence="3">
    <location>
        <position position="131"/>
    </location>
    <ligand>
        <name>a divalent metal cation</name>
        <dbReference type="ChEBI" id="CHEBI:60240"/>
    </ligand>
</feature>
<protein>
    <submittedName>
        <fullName evidence="5">SMP-30/gluconolactonase/LRE family protein</fullName>
    </submittedName>
</protein>
<feature type="active site" description="Proton donor/acceptor" evidence="2">
    <location>
        <position position="181"/>
    </location>
</feature>
<sequence>MPIWSDRDQRLYWIDVRAPALYAYDPANGDVQTHTMRENIGSFCEREAGGMLLAMKSGLYLYDTQSRATELWFDPEPTLPNNRLNDGKCDRQGRFWVGSMNDGDRLPTGTLYSIEQKGKCRSFVNGITIPNSLAFSPDGSLMYFADTPTKKIMVYDFDPDDGVPSNPRVFRDMHDHPGRPDGSTVDVDGCLWNAEVHASRVVRYTPRGEIDQIIELPVSGVTSCAFGGPRLDTLYITTARQGLTSEQLGNQPLAGALFAALTGTTGVAETLLRG</sequence>
<organism evidence="5 6">
    <name type="scientific">Allopusillimonas soli</name>
    <dbReference type="NCBI Taxonomy" id="659016"/>
    <lineage>
        <taxon>Bacteria</taxon>
        <taxon>Pseudomonadati</taxon>
        <taxon>Pseudomonadota</taxon>
        <taxon>Betaproteobacteria</taxon>
        <taxon>Burkholderiales</taxon>
        <taxon>Alcaligenaceae</taxon>
        <taxon>Allopusillimonas</taxon>
    </lineage>
</organism>
<feature type="domain" description="SMP-30/Gluconolactonase/LRE-like region" evidence="4">
    <location>
        <begin position="2"/>
        <end position="240"/>
    </location>
</feature>
<dbReference type="PANTHER" id="PTHR10907">
    <property type="entry name" value="REGUCALCIN"/>
    <property type="match status" value="1"/>
</dbReference>
<dbReference type="PANTHER" id="PTHR10907:SF47">
    <property type="entry name" value="REGUCALCIN"/>
    <property type="match status" value="1"/>
</dbReference>
<evidence type="ECO:0000256" key="1">
    <source>
        <dbReference type="ARBA" id="ARBA00008853"/>
    </source>
</evidence>
<accession>A0A853FDA9</accession>
<dbReference type="OrthoDB" id="9775406at2"/>
<comment type="caution">
    <text evidence="5">The sequence shown here is derived from an EMBL/GenBank/DDBJ whole genome shotgun (WGS) entry which is preliminary data.</text>
</comment>
<evidence type="ECO:0000313" key="5">
    <source>
        <dbReference type="EMBL" id="NYT36840.1"/>
    </source>
</evidence>
<gene>
    <name evidence="5" type="ORF">H0A68_08140</name>
</gene>
<keyword evidence="3" id="KW-0862">Zinc</keyword>
<dbReference type="EMBL" id="JACCEW010000002">
    <property type="protein sequence ID" value="NYT36840.1"/>
    <property type="molecule type" value="Genomic_DNA"/>
</dbReference>